<evidence type="ECO:0000256" key="1">
    <source>
        <dbReference type="SAM" id="MobiDB-lite"/>
    </source>
</evidence>
<name>A0ABR1B8N0_POLSC</name>
<feature type="region of interest" description="Disordered" evidence="1">
    <location>
        <begin position="51"/>
        <end position="140"/>
    </location>
</feature>
<feature type="compositionally biased region" description="Basic and acidic residues" evidence="1">
    <location>
        <begin position="51"/>
        <end position="61"/>
    </location>
</feature>
<feature type="compositionally biased region" description="Low complexity" evidence="1">
    <location>
        <begin position="97"/>
        <end position="115"/>
    </location>
</feature>
<accession>A0ABR1B8N0</accession>
<evidence type="ECO:0000313" key="3">
    <source>
        <dbReference type="Proteomes" id="UP001359485"/>
    </source>
</evidence>
<sequence>MDNGRRHPWGNEELECGPSYLNWPWQTSPWYFVTSSSSVFFIRPEKCRWKGRDTREEEGVTRGRATVTGTTEAKKEMSTGCDDGGDQPEHRRIGQESQSNRRNRSTNNSSSGSSSLWTCQVATVDSAGRQEAARTSTLRP</sequence>
<organism evidence="2 3">
    <name type="scientific">Polyplax serrata</name>
    <name type="common">Common mouse louse</name>
    <dbReference type="NCBI Taxonomy" id="468196"/>
    <lineage>
        <taxon>Eukaryota</taxon>
        <taxon>Metazoa</taxon>
        <taxon>Ecdysozoa</taxon>
        <taxon>Arthropoda</taxon>
        <taxon>Hexapoda</taxon>
        <taxon>Insecta</taxon>
        <taxon>Pterygota</taxon>
        <taxon>Neoptera</taxon>
        <taxon>Paraneoptera</taxon>
        <taxon>Psocodea</taxon>
        <taxon>Troctomorpha</taxon>
        <taxon>Phthiraptera</taxon>
        <taxon>Anoplura</taxon>
        <taxon>Polyplacidae</taxon>
        <taxon>Polyplax</taxon>
    </lineage>
</organism>
<gene>
    <name evidence="2" type="ORF">RUM44_000546</name>
</gene>
<proteinExistence type="predicted"/>
<feature type="compositionally biased region" description="Low complexity" evidence="1">
    <location>
        <begin position="62"/>
        <end position="71"/>
    </location>
</feature>
<dbReference type="Proteomes" id="UP001359485">
    <property type="component" value="Unassembled WGS sequence"/>
</dbReference>
<dbReference type="EMBL" id="JAWJWF010000003">
    <property type="protein sequence ID" value="KAK6635295.1"/>
    <property type="molecule type" value="Genomic_DNA"/>
</dbReference>
<reference evidence="2 3" key="1">
    <citation type="submission" date="2023-09" db="EMBL/GenBank/DDBJ databases">
        <title>Genomes of two closely related lineages of the louse Polyplax serrata with different host specificities.</title>
        <authorList>
            <person name="Martinu J."/>
            <person name="Tarabai H."/>
            <person name="Stefka J."/>
            <person name="Hypsa V."/>
        </authorList>
    </citation>
    <scope>NUCLEOTIDE SEQUENCE [LARGE SCALE GENOMIC DNA]</scope>
    <source>
        <strain evidence="2">98ZLc_SE</strain>
    </source>
</reference>
<keyword evidence="3" id="KW-1185">Reference proteome</keyword>
<evidence type="ECO:0000313" key="2">
    <source>
        <dbReference type="EMBL" id="KAK6635295.1"/>
    </source>
</evidence>
<protein>
    <submittedName>
        <fullName evidence="2">Uncharacterized protein</fullName>
    </submittedName>
</protein>
<comment type="caution">
    <text evidence="2">The sequence shown here is derived from an EMBL/GenBank/DDBJ whole genome shotgun (WGS) entry which is preliminary data.</text>
</comment>